<proteinExistence type="predicted"/>
<feature type="transmembrane region" description="Helical" evidence="7">
    <location>
        <begin position="409"/>
        <end position="430"/>
    </location>
</feature>
<organism evidence="9 10">
    <name type="scientific">Pseudonocardia ailaonensis</name>
    <dbReference type="NCBI Taxonomy" id="367279"/>
    <lineage>
        <taxon>Bacteria</taxon>
        <taxon>Bacillati</taxon>
        <taxon>Actinomycetota</taxon>
        <taxon>Actinomycetes</taxon>
        <taxon>Pseudonocardiales</taxon>
        <taxon>Pseudonocardiaceae</taxon>
        <taxon>Pseudonocardia</taxon>
    </lineage>
</organism>
<evidence type="ECO:0000256" key="6">
    <source>
        <dbReference type="ARBA" id="ARBA00023136"/>
    </source>
</evidence>
<feature type="domain" description="Major facilitator superfamily (MFS) profile" evidence="8">
    <location>
        <begin position="15"/>
        <end position="473"/>
    </location>
</feature>
<dbReference type="EMBL" id="BAAAQK010000005">
    <property type="protein sequence ID" value="GAA1846283.1"/>
    <property type="molecule type" value="Genomic_DNA"/>
</dbReference>
<evidence type="ECO:0000256" key="7">
    <source>
        <dbReference type="SAM" id="Phobius"/>
    </source>
</evidence>
<dbReference type="Proteomes" id="UP001500449">
    <property type="component" value="Unassembled WGS sequence"/>
</dbReference>
<evidence type="ECO:0000256" key="2">
    <source>
        <dbReference type="ARBA" id="ARBA00022448"/>
    </source>
</evidence>
<feature type="transmembrane region" description="Helical" evidence="7">
    <location>
        <begin position="367"/>
        <end position="389"/>
    </location>
</feature>
<evidence type="ECO:0000256" key="3">
    <source>
        <dbReference type="ARBA" id="ARBA00022475"/>
    </source>
</evidence>
<keyword evidence="2" id="KW-0813">Transport</keyword>
<gene>
    <name evidence="9" type="ORF">GCM10009836_27340</name>
</gene>
<dbReference type="NCBIfam" id="TIGR00711">
    <property type="entry name" value="efflux_EmrB"/>
    <property type="match status" value="1"/>
</dbReference>
<comment type="caution">
    <text evidence="9">The sequence shown here is derived from an EMBL/GenBank/DDBJ whole genome shotgun (WGS) entry which is preliminary data.</text>
</comment>
<feature type="transmembrane region" description="Helical" evidence="7">
    <location>
        <begin position="111"/>
        <end position="131"/>
    </location>
</feature>
<name>A0ABN2N017_9PSEU</name>
<keyword evidence="3" id="KW-1003">Cell membrane</keyword>
<protein>
    <submittedName>
        <fullName evidence="9">MFS transporter</fullName>
    </submittedName>
</protein>
<dbReference type="InterPro" id="IPR020846">
    <property type="entry name" value="MFS_dom"/>
</dbReference>
<dbReference type="PANTHER" id="PTHR42718:SF46">
    <property type="entry name" value="BLR6921 PROTEIN"/>
    <property type="match status" value="1"/>
</dbReference>
<feature type="transmembrane region" description="Helical" evidence="7">
    <location>
        <begin position="82"/>
        <end position="99"/>
    </location>
</feature>
<dbReference type="Gene3D" id="1.20.1250.20">
    <property type="entry name" value="MFS general substrate transporter like domains"/>
    <property type="match status" value="1"/>
</dbReference>
<dbReference type="SUPFAM" id="SSF103473">
    <property type="entry name" value="MFS general substrate transporter"/>
    <property type="match status" value="1"/>
</dbReference>
<keyword evidence="4 7" id="KW-0812">Transmembrane</keyword>
<sequence length="485" mass="49618">MTAPAAPPHPGRWAALFVIGLAQLMVVLDATIVNIALPQAQAHLGISDADRQWVVTAYTLAFGGLLLLGGRIADFWGRKRTFVVGALGFAVASALGGLAQNGEMLFAARGLQGIFGALLAPAGLALLTVLFTDATERARAFSVFGAIAGGGSAVGLVLGGVLTEYADWRWCLLVNIPISVVAVVLALPFVPESRATGDTRYDIPGAVAVTVGLVALVYGFTRASEDGWSSRWALVSFGVAVVLLVAFVLIERRSKHPLVPLGLLVDRNRGGAYLFSTLVGAGLLGAFLFLTFYFQVVLGYTPLQAGLASLPVTGGVLIAAGVASQLMPRIGPKPLMVTGGVVAAAGMVLLTRITVESGFVTLLLPAQLVLGLGLGLSFVPLASLALVGVGNQDAGAASAVLNATQQVGASLGTALLNTIATTAAASWIAANPITDPSQMLDAAVHSYVVAFAWAAALLAIGTALILILVRANKQDLPTVPPAHVG</sequence>
<evidence type="ECO:0000256" key="1">
    <source>
        <dbReference type="ARBA" id="ARBA00004651"/>
    </source>
</evidence>
<dbReference type="InterPro" id="IPR036259">
    <property type="entry name" value="MFS_trans_sf"/>
</dbReference>
<dbReference type="InterPro" id="IPR005829">
    <property type="entry name" value="Sugar_transporter_CS"/>
</dbReference>
<keyword evidence="5 7" id="KW-1133">Transmembrane helix</keyword>
<evidence type="ECO:0000256" key="5">
    <source>
        <dbReference type="ARBA" id="ARBA00022989"/>
    </source>
</evidence>
<feature type="transmembrane region" description="Helical" evidence="7">
    <location>
        <begin position="53"/>
        <end position="70"/>
    </location>
</feature>
<dbReference type="Pfam" id="PF07690">
    <property type="entry name" value="MFS_1"/>
    <property type="match status" value="1"/>
</dbReference>
<feature type="transmembrane region" description="Helical" evidence="7">
    <location>
        <begin position="450"/>
        <end position="469"/>
    </location>
</feature>
<dbReference type="PANTHER" id="PTHR42718">
    <property type="entry name" value="MAJOR FACILITATOR SUPERFAMILY MULTIDRUG TRANSPORTER MFSC"/>
    <property type="match status" value="1"/>
</dbReference>
<dbReference type="Gene3D" id="1.20.1720.10">
    <property type="entry name" value="Multidrug resistance protein D"/>
    <property type="match status" value="1"/>
</dbReference>
<feature type="transmembrane region" description="Helical" evidence="7">
    <location>
        <begin position="168"/>
        <end position="189"/>
    </location>
</feature>
<feature type="transmembrane region" description="Helical" evidence="7">
    <location>
        <begin position="271"/>
        <end position="293"/>
    </location>
</feature>
<evidence type="ECO:0000256" key="4">
    <source>
        <dbReference type="ARBA" id="ARBA00022692"/>
    </source>
</evidence>
<dbReference type="CDD" id="cd17321">
    <property type="entry name" value="MFS_MMR_MDR_like"/>
    <property type="match status" value="1"/>
</dbReference>
<feature type="transmembrane region" description="Helical" evidence="7">
    <location>
        <begin position="335"/>
        <end position="355"/>
    </location>
</feature>
<comment type="subcellular location">
    <subcellularLocation>
        <location evidence="1">Cell membrane</location>
        <topology evidence="1">Multi-pass membrane protein</topology>
    </subcellularLocation>
</comment>
<keyword evidence="6 7" id="KW-0472">Membrane</keyword>
<reference evidence="9 10" key="1">
    <citation type="journal article" date="2019" name="Int. J. Syst. Evol. Microbiol.">
        <title>The Global Catalogue of Microorganisms (GCM) 10K type strain sequencing project: providing services to taxonomists for standard genome sequencing and annotation.</title>
        <authorList>
            <consortium name="The Broad Institute Genomics Platform"/>
            <consortium name="The Broad Institute Genome Sequencing Center for Infectious Disease"/>
            <person name="Wu L."/>
            <person name="Ma J."/>
        </authorList>
    </citation>
    <scope>NUCLEOTIDE SEQUENCE [LARGE SCALE GENOMIC DNA]</scope>
    <source>
        <strain evidence="9 10">JCM 16009</strain>
    </source>
</reference>
<dbReference type="RefSeq" id="WP_344416161.1">
    <property type="nucleotide sequence ID" value="NZ_BAAAQK010000005.1"/>
</dbReference>
<feature type="transmembrane region" description="Helical" evidence="7">
    <location>
        <begin position="12"/>
        <end position="33"/>
    </location>
</feature>
<evidence type="ECO:0000313" key="9">
    <source>
        <dbReference type="EMBL" id="GAA1846283.1"/>
    </source>
</evidence>
<feature type="transmembrane region" description="Helical" evidence="7">
    <location>
        <begin position="201"/>
        <end position="220"/>
    </location>
</feature>
<feature type="transmembrane region" description="Helical" evidence="7">
    <location>
        <begin position="232"/>
        <end position="250"/>
    </location>
</feature>
<accession>A0ABN2N017</accession>
<dbReference type="PROSITE" id="PS50850">
    <property type="entry name" value="MFS"/>
    <property type="match status" value="1"/>
</dbReference>
<dbReference type="InterPro" id="IPR011701">
    <property type="entry name" value="MFS"/>
</dbReference>
<dbReference type="InterPro" id="IPR004638">
    <property type="entry name" value="EmrB-like"/>
</dbReference>
<keyword evidence="10" id="KW-1185">Reference proteome</keyword>
<feature type="transmembrane region" description="Helical" evidence="7">
    <location>
        <begin position="143"/>
        <end position="162"/>
    </location>
</feature>
<evidence type="ECO:0000259" key="8">
    <source>
        <dbReference type="PROSITE" id="PS50850"/>
    </source>
</evidence>
<feature type="transmembrane region" description="Helical" evidence="7">
    <location>
        <begin position="305"/>
        <end position="323"/>
    </location>
</feature>
<dbReference type="PROSITE" id="PS00216">
    <property type="entry name" value="SUGAR_TRANSPORT_1"/>
    <property type="match status" value="1"/>
</dbReference>
<evidence type="ECO:0000313" key="10">
    <source>
        <dbReference type="Proteomes" id="UP001500449"/>
    </source>
</evidence>